<keyword evidence="3" id="KW-1185">Reference proteome</keyword>
<organism evidence="2 3">
    <name type="scientific">Caballeronia arationis</name>
    <dbReference type="NCBI Taxonomy" id="1777142"/>
    <lineage>
        <taxon>Bacteria</taxon>
        <taxon>Pseudomonadati</taxon>
        <taxon>Pseudomonadota</taxon>
        <taxon>Betaproteobacteria</taxon>
        <taxon>Burkholderiales</taxon>
        <taxon>Burkholderiaceae</taxon>
        <taxon>Caballeronia</taxon>
    </lineage>
</organism>
<sequence length="247" mass="27359">MSNVQFNSQYWDGLYDWQGAGEEWSWLWGGSRAQWLGSLYPRISGFLPAKSVLEIAPGFGRWTQFLLSACDKYQGVDLSQECVDACVARFSQISKGAFFKNDGTSLDCAESGSIDFLFSFDSLVHATSEVIAAYVPEILRVLTPSGVAFIHHSNWKESGDGLSNEHGRASDVAADDVVKMISNAGGKVIIQEKINWGYDAQCIDCLTLFGWKGPDEPVVMENHDFMLEGHNIRKYQSPYSKLTSASN</sequence>
<keyword evidence="2" id="KW-0489">Methyltransferase</keyword>
<dbReference type="SUPFAM" id="SSF53335">
    <property type="entry name" value="S-adenosyl-L-methionine-dependent methyltransferases"/>
    <property type="match status" value="1"/>
</dbReference>
<dbReference type="InterPro" id="IPR041698">
    <property type="entry name" value="Methyltransf_25"/>
</dbReference>
<dbReference type="InterPro" id="IPR029063">
    <property type="entry name" value="SAM-dependent_MTases_sf"/>
</dbReference>
<dbReference type="InterPro" id="IPR050508">
    <property type="entry name" value="Methyltransf_Superfamily"/>
</dbReference>
<dbReference type="Pfam" id="PF13649">
    <property type="entry name" value="Methyltransf_25"/>
    <property type="match status" value="1"/>
</dbReference>
<proteinExistence type="predicted"/>
<dbReference type="Gene3D" id="3.40.50.150">
    <property type="entry name" value="Vaccinia Virus protein VP39"/>
    <property type="match status" value="1"/>
</dbReference>
<evidence type="ECO:0000313" key="2">
    <source>
        <dbReference type="EMBL" id="SOE82109.1"/>
    </source>
</evidence>
<dbReference type="AlphaFoldDB" id="A0A7Z7IA28"/>
<dbReference type="EMBL" id="OCSU01000002">
    <property type="protein sequence ID" value="SOE82109.1"/>
    <property type="molecule type" value="Genomic_DNA"/>
</dbReference>
<protein>
    <submittedName>
        <fullName evidence="2">Methyltransferase domain-containing protein</fullName>
    </submittedName>
</protein>
<evidence type="ECO:0000313" key="3">
    <source>
        <dbReference type="Proteomes" id="UP000219522"/>
    </source>
</evidence>
<dbReference type="CDD" id="cd02440">
    <property type="entry name" value="AdoMet_MTases"/>
    <property type="match status" value="1"/>
</dbReference>
<dbReference type="GO" id="GO:0008168">
    <property type="term" value="F:methyltransferase activity"/>
    <property type="evidence" value="ECO:0007669"/>
    <property type="project" value="UniProtKB-KW"/>
</dbReference>
<reference evidence="2 3" key="1">
    <citation type="submission" date="2017-09" db="EMBL/GenBank/DDBJ databases">
        <authorList>
            <person name="Varghese N."/>
            <person name="Submissions S."/>
        </authorList>
    </citation>
    <scope>NUCLEOTIDE SEQUENCE [LARGE SCALE GENOMIC DNA]</scope>
    <source>
        <strain evidence="2 3">OK806</strain>
    </source>
</reference>
<dbReference type="PANTHER" id="PTHR42912">
    <property type="entry name" value="METHYLTRANSFERASE"/>
    <property type="match status" value="1"/>
</dbReference>
<dbReference type="Proteomes" id="UP000219522">
    <property type="component" value="Unassembled WGS sequence"/>
</dbReference>
<comment type="caution">
    <text evidence="2">The sequence shown here is derived from an EMBL/GenBank/DDBJ whole genome shotgun (WGS) entry which is preliminary data.</text>
</comment>
<name>A0A7Z7IA28_9BURK</name>
<feature type="domain" description="Methyltransferase" evidence="1">
    <location>
        <begin position="52"/>
        <end position="146"/>
    </location>
</feature>
<gene>
    <name evidence="2" type="ORF">SAMN05446927_5421</name>
</gene>
<keyword evidence="2" id="KW-0808">Transferase</keyword>
<accession>A0A7Z7IA28</accession>
<dbReference type="RefSeq" id="WP_097190412.1">
    <property type="nucleotide sequence ID" value="NZ_OCSU01000002.1"/>
</dbReference>
<dbReference type="GO" id="GO:0032259">
    <property type="term" value="P:methylation"/>
    <property type="evidence" value="ECO:0007669"/>
    <property type="project" value="UniProtKB-KW"/>
</dbReference>
<evidence type="ECO:0000259" key="1">
    <source>
        <dbReference type="Pfam" id="PF13649"/>
    </source>
</evidence>